<dbReference type="PANTHER" id="PTHR10063:SF0">
    <property type="entry name" value="TUBERIN"/>
    <property type="match status" value="1"/>
</dbReference>
<dbReference type="GO" id="GO:0033596">
    <property type="term" value="C:TSC1-TSC2 complex"/>
    <property type="evidence" value="ECO:0007669"/>
    <property type="project" value="InterPro"/>
</dbReference>
<dbReference type="GO" id="GO:0051726">
    <property type="term" value="P:regulation of cell cycle"/>
    <property type="evidence" value="ECO:0007669"/>
    <property type="project" value="TreeGrafter"/>
</dbReference>
<dbReference type="GO" id="GO:0032007">
    <property type="term" value="P:negative regulation of TOR signaling"/>
    <property type="evidence" value="ECO:0007669"/>
    <property type="project" value="InterPro"/>
</dbReference>
<dbReference type="GO" id="GO:0030178">
    <property type="term" value="P:negative regulation of Wnt signaling pathway"/>
    <property type="evidence" value="ECO:0007669"/>
    <property type="project" value="TreeGrafter"/>
</dbReference>
<dbReference type="InterPro" id="IPR027107">
    <property type="entry name" value="Tuberin/Ral-act_asu"/>
</dbReference>
<dbReference type="InterPro" id="IPR003913">
    <property type="entry name" value="Tuberin"/>
</dbReference>
<dbReference type="GO" id="GO:0005096">
    <property type="term" value="F:GTPase activator activity"/>
    <property type="evidence" value="ECO:0007669"/>
    <property type="project" value="UniProtKB-KW"/>
</dbReference>
<dbReference type="SUPFAM" id="SSF111347">
    <property type="entry name" value="Rap/Ran-GAP"/>
    <property type="match status" value="1"/>
</dbReference>
<name>A0A0K2UEV0_LEPSM</name>
<feature type="compositionally biased region" description="Gly residues" evidence="2">
    <location>
        <begin position="1668"/>
        <end position="1677"/>
    </location>
</feature>
<dbReference type="SUPFAM" id="SSF48371">
    <property type="entry name" value="ARM repeat"/>
    <property type="match status" value="1"/>
</dbReference>
<dbReference type="InterPro" id="IPR018515">
    <property type="entry name" value="Tuberin-type_domain"/>
</dbReference>
<feature type="compositionally biased region" description="Polar residues" evidence="2">
    <location>
        <begin position="1325"/>
        <end position="1334"/>
    </location>
</feature>
<dbReference type="GO" id="GO:0046627">
    <property type="term" value="P:negative regulation of insulin receptor signaling pathway"/>
    <property type="evidence" value="ECO:0007669"/>
    <property type="project" value="TreeGrafter"/>
</dbReference>
<keyword evidence="1" id="KW-0343">GTPase activation</keyword>
<dbReference type="InterPro" id="IPR024584">
    <property type="entry name" value="Tuberin_N"/>
</dbReference>
<sequence>MSKSSKAEKPFSEKLKQWFKGTKSNLYPHGEEIRLSGELVDSISPSISPLQERLKILKDLKESVRNGRLQDKGVEVLLYKTKDLLRNDSPDVRHIVLSFYESLVYGQYSRLGLVRSAFFNIIKENHSKRGSADFTYHIDLLYVLTGKGKDIVYFEDELGPFIKETIPFITPQLPCTLKFLEMITNCFIFNATYLDSDVVLALITLISSLCTSTNDKNETKSCLEVLNSIICYSYIPKNGLLLFISILCRVVNLEAYGKDAWDITRRLMGTHLGHSALYCLSMIVQTTENRSDVALIRGAIFFIGFSLWGHNRIKSLDYSAVTILPTFVHALKCKHHLVVFEVIQQVKQLVTFYDKELHAAACDAIVELIELLLIEVRRLEKKLQDNISSHLHAVITILEGLSEMKRYSGSKQKLFGMLDLCADHRPEESVIRLITFRQKSIHAAKSKWLNIFSELVERYYKKEKRVNIRIKTLDVILDIFKSNHYSFEEELIDRIIIPFLGSVHMEPESRIRRRAIEVLTTLCSLCQTNKNLDLLNILGCIMKRSLEQEAERDSLLKDLLIVVYGLINVFKDKLRQLPSTFILRVLSLLTTHLEYHYDHPNIFGGKSDIRYVIFRLFLSLRAEDESYHLGLEESDGSVYFSPYIICRSPEEEEEAELLWNRQQESASRPSSPSCLSGTRQKSVLCVSLNKACLLVIECLERETDWNVLCLVLTRVPTVLQNRPLICRYGKSINKFITPLVSFTDKNSNFPLHLTNTPSKFSKSDFHNHIFPVLAALASYNEFLVPASQSSLIRALELGLLSKECNRMCIVALTTSALEMKRSTRNLIPEVLLNFSKISATKFISTPILEFLSTMVRLPEVFSCFTDTNYITVFAIALPFTNPFKFDPYTVSLAHHVIVMWFLKCRLSYRQNFVQFIITSLNSNIFVPFEENDKNKDSMGRMRSTSLSAARRPNVALAAKKDVAADVPKSTQIHPLAFHQELTETCLDILARYMYGNVSVKTRRLKTSDFILKNGHSATWLIGTMLITVSTSCCTHIAMRNGVCDRCYFYCIRDGTLSKDDITKNSDRRRHMSDFYSGTNKSQLSNLRSDKELHRHTSLERMESSGDDYRVKKVLPETCSCWCSGWAEIYIRRPSGDVSWMCRVQNTQLLSAHTPSTNLRELTALFDTSLKKDTFNFDVSTESDKINVDNLTEDEYKKLSSEFVPSSVSSPSAETDKTVSGNRSHDEEMIVMSPKSPVKKTKSSPPDTSCQPLEVSDIKRKSCDPIPEVEEDLRSGTDLRRRQSDAWRKSLPPGNEENQNNIPLNSSPNSSFESNLNEPAMRTTRSHTISVSSPRNRVLNKPLQPTTGIVGRPGIGGIGSGEKNDKVSGISPQFVFLMLYQSSTFGNAASLEKPLLLPSNKITENSIKNLDRIPAHETHKIGVLYIGPNQVNDEVGILRNISGSSRYTDFLDGLGNLINIRNIDKSTHFIGGLDSEEGDGNFAYMWEDDVMQVIFHVATLMPNHDNDPQANKKKRHIGNNYVAIVYNDSRNHSESYKMGTVRGKFISACIVITPLDQGSNRVCVDCKPELKEPLGHVMDPKIVSDKSLSILVRQWALHCNLAAQIQKSLSNKMPYSSNWLERLRAIKRLKEKLQKENEMKEEEDREQGSGRPQLNDFTEFVIMRKKKGNGGSGNSVGD</sequence>
<feature type="compositionally biased region" description="Basic and acidic residues" evidence="2">
    <location>
        <begin position="1271"/>
        <end position="1287"/>
    </location>
</feature>
<dbReference type="GO" id="GO:0051056">
    <property type="term" value="P:regulation of small GTPase mediated signal transduction"/>
    <property type="evidence" value="ECO:0007669"/>
    <property type="project" value="InterPro"/>
</dbReference>
<dbReference type="InterPro" id="IPR016024">
    <property type="entry name" value="ARM-type_fold"/>
</dbReference>
<dbReference type="OrthoDB" id="5797019at2759"/>
<evidence type="ECO:0000256" key="2">
    <source>
        <dbReference type="SAM" id="MobiDB-lite"/>
    </source>
</evidence>
<feature type="region of interest" description="Disordered" evidence="2">
    <location>
        <begin position="1202"/>
        <end position="1356"/>
    </location>
</feature>
<accession>A0A0K2UEV0</accession>
<dbReference type="PROSITE" id="PS50085">
    <property type="entry name" value="RAPGAP"/>
    <property type="match status" value="1"/>
</dbReference>
<dbReference type="Pfam" id="PF11864">
    <property type="entry name" value="DUF3384"/>
    <property type="match status" value="1"/>
</dbReference>
<reference evidence="4" key="1">
    <citation type="submission" date="2014-05" db="EMBL/GenBank/DDBJ databases">
        <authorList>
            <person name="Chronopoulou M."/>
        </authorList>
    </citation>
    <scope>NUCLEOTIDE SEQUENCE</scope>
    <source>
        <tissue evidence="4">Whole organism</tissue>
    </source>
</reference>
<dbReference type="GO" id="GO:0051898">
    <property type="term" value="P:negative regulation of phosphatidylinositol 3-kinase/protein kinase B signal transduction"/>
    <property type="evidence" value="ECO:0007669"/>
    <property type="project" value="TreeGrafter"/>
</dbReference>
<dbReference type="PRINTS" id="PR01431">
    <property type="entry name" value="TUBERIN"/>
</dbReference>
<dbReference type="Pfam" id="PF02145">
    <property type="entry name" value="Rap_GAP"/>
    <property type="match status" value="1"/>
</dbReference>
<protein>
    <submittedName>
        <fullName evidence="4">Tuberinlike [Apis florea]</fullName>
    </submittedName>
</protein>
<feature type="compositionally biased region" description="Low complexity" evidence="2">
    <location>
        <begin position="1297"/>
        <end position="1310"/>
    </location>
</feature>
<dbReference type="Gene3D" id="3.40.50.11210">
    <property type="entry name" value="Rap/Ran-GAP"/>
    <property type="match status" value="1"/>
</dbReference>
<feature type="region of interest" description="Disordered" evidence="2">
    <location>
        <begin position="1633"/>
        <end position="1677"/>
    </location>
</feature>
<feature type="compositionally biased region" description="Low complexity" evidence="2">
    <location>
        <begin position="1202"/>
        <end position="1211"/>
    </location>
</feature>
<dbReference type="GO" id="GO:0005634">
    <property type="term" value="C:nucleus"/>
    <property type="evidence" value="ECO:0007669"/>
    <property type="project" value="InterPro"/>
</dbReference>
<feature type="domain" description="Rap-GAP" evidence="3">
    <location>
        <begin position="1406"/>
        <end position="1636"/>
    </location>
</feature>
<evidence type="ECO:0000259" key="3">
    <source>
        <dbReference type="PROSITE" id="PS50085"/>
    </source>
</evidence>
<evidence type="ECO:0000313" key="4">
    <source>
        <dbReference type="EMBL" id="CDW36784.1"/>
    </source>
</evidence>
<organism evidence="4">
    <name type="scientific">Lepeophtheirus salmonis</name>
    <name type="common">Salmon louse</name>
    <name type="synonym">Caligus salmonis</name>
    <dbReference type="NCBI Taxonomy" id="72036"/>
    <lineage>
        <taxon>Eukaryota</taxon>
        <taxon>Metazoa</taxon>
        <taxon>Ecdysozoa</taxon>
        <taxon>Arthropoda</taxon>
        <taxon>Crustacea</taxon>
        <taxon>Multicrustacea</taxon>
        <taxon>Hexanauplia</taxon>
        <taxon>Copepoda</taxon>
        <taxon>Siphonostomatoida</taxon>
        <taxon>Caligidae</taxon>
        <taxon>Lepeophtheirus</taxon>
    </lineage>
</organism>
<dbReference type="PANTHER" id="PTHR10063">
    <property type="entry name" value="TUBERIN"/>
    <property type="match status" value="1"/>
</dbReference>
<dbReference type="InterPro" id="IPR035974">
    <property type="entry name" value="Rap/Ran-GAP_sf"/>
</dbReference>
<dbReference type="EMBL" id="HACA01019423">
    <property type="protein sequence ID" value="CDW36784.1"/>
    <property type="molecule type" value="Transcribed_RNA"/>
</dbReference>
<proteinExistence type="predicted"/>
<dbReference type="FunFam" id="3.40.50.11210:FF:000001">
    <property type="entry name" value="Ral GTPase-activating protein subunit alpha-1 isoform 1"/>
    <property type="match status" value="1"/>
</dbReference>
<evidence type="ECO:0000256" key="1">
    <source>
        <dbReference type="ARBA" id="ARBA00022468"/>
    </source>
</evidence>
<dbReference type="InterPro" id="IPR000331">
    <property type="entry name" value="Rap/Ran_GAP_dom"/>
</dbReference>
<dbReference type="Pfam" id="PF03542">
    <property type="entry name" value="Tuberin"/>
    <property type="match status" value="1"/>
</dbReference>